<dbReference type="SUPFAM" id="SSF53901">
    <property type="entry name" value="Thiolase-like"/>
    <property type="match status" value="1"/>
</dbReference>
<accession>A0ABS2SE05</accession>
<evidence type="ECO:0000256" key="2">
    <source>
        <dbReference type="ARBA" id="ARBA00022553"/>
    </source>
</evidence>
<dbReference type="InterPro" id="IPR013968">
    <property type="entry name" value="PKS_KR"/>
</dbReference>
<dbReference type="InterPro" id="IPR020841">
    <property type="entry name" value="PKS_Beta-ketoAc_synthase_dom"/>
</dbReference>
<comment type="caution">
    <text evidence="6">The sequence shown here is derived from an EMBL/GenBank/DDBJ whole genome shotgun (WGS) entry which is preliminary data.</text>
</comment>
<keyword evidence="2" id="KW-0597">Phosphoprotein</keyword>
<dbReference type="Proteomes" id="UP001195724">
    <property type="component" value="Unassembled WGS sequence"/>
</dbReference>
<dbReference type="PROSITE" id="PS50075">
    <property type="entry name" value="CARRIER"/>
    <property type="match status" value="1"/>
</dbReference>
<dbReference type="InterPro" id="IPR020806">
    <property type="entry name" value="PKS_PP-bd"/>
</dbReference>
<dbReference type="Pfam" id="PF22621">
    <property type="entry name" value="CurL-like_PKS_C"/>
    <property type="match status" value="1"/>
</dbReference>
<gene>
    <name evidence="6" type="ORF">JOE68_005370</name>
</gene>
<dbReference type="SUPFAM" id="SSF55048">
    <property type="entry name" value="Probable ACP-binding domain of malonyl-CoA ACP transacylase"/>
    <property type="match status" value="1"/>
</dbReference>
<dbReference type="PROSITE" id="PS00606">
    <property type="entry name" value="KS3_1"/>
    <property type="match status" value="1"/>
</dbReference>
<dbReference type="Gene3D" id="3.40.366.10">
    <property type="entry name" value="Malonyl-Coenzyme A Acyl Carrier Protein, domain 2"/>
    <property type="match status" value="1"/>
</dbReference>
<dbReference type="SMART" id="SM00827">
    <property type="entry name" value="PKS_AT"/>
    <property type="match status" value="1"/>
</dbReference>
<feature type="domain" description="Ketosynthase family 3 (KS3)" evidence="5">
    <location>
        <begin position="17"/>
        <end position="441"/>
    </location>
</feature>
<dbReference type="PROSITE" id="PS00012">
    <property type="entry name" value="PHOSPHOPANTETHEINE"/>
    <property type="match status" value="1"/>
</dbReference>
<dbReference type="Pfam" id="PF00550">
    <property type="entry name" value="PP-binding"/>
    <property type="match status" value="1"/>
</dbReference>
<dbReference type="InterPro" id="IPR018201">
    <property type="entry name" value="Ketoacyl_synth_AS"/>
</dbReference>
<dbReference type="PANTHER" id="PTHR43775">
    <property type="entry name" value="FATTY ACID SYNTHASE"/>
    <property type="match status" value="1"/>
</dbReference>
<dbReference type="SUPFAM" id="SSF52151">
    <property type="entry name" value="FabD/lysophospholipase-like"/>
    <property type="match status" value="1"/>
</dbReference>
<keyword evidence="3 6" id="KW-0808">Transferase</keyword>
<evidence type="ECO:0000259" key="5">
    <source>
        <dbReference type="PROSITE" id="PS52004"/>
    </source>
</evidence>
<dbReference type="GO" id="GO:0016740">
    <property type="term" value="F:transferase activity"/>
    <property type="evidence" value="ECO:0007669"/>
    <property type="project" value="UniProtKB-KW"/>
</dbReference>
<dbReference type="SMART" id="SM00823">
    <property type="entry name" value="PKS_PP"/>
    <property type="match status" value="1"/>
</dbReference>
<dbReference type="InterPro" id="IPR006162">
    <property type="entry name" value="Ppantetheine_attach_site"/>
</dbReference>
<dbReference type="Gene3D" id="3.40.50.720">
    <property type="entry name" value="NAD(P)-binding Rossmann-like Domain"/>
    <property type="match status" value="1"/>
</dbReference>
<dbReference type="SMART" id="SM00822">
    <property type="entry name" value="PKS_KR"/>
    <property type="match status" value="1"/>
</dbReference>
<dbReference type="PROSITE" id="PS52004">
    <property type="entry name" value="KS3_2"/>
    <property type="match status" value="1"/>
</dbReference>
<keyword evidence="1" id="KW-0596">Phosphopantetheine</keyword>
<name>A0ABS2SE05_9PSEU</name>
<evidence type="ECO:0000256" key="1">
    <source>
        <dbReference type="ARBA" id="ARBA00022450"/>
    </source>
</evidence>
<evidence type="ECO:0000256" key="3">
    <source>
        <dbReference type="ARBA" id="ARBA00022679"/>
    </source>
</evidence>
<dbReference type="InterPro" id="IPR050091">
    <property type="entry name" value="PKS_NRPS_Biosynth_Enz"/>
</dbReference>
<evidence type="ECO:0000313" key="6">
    <source>
        <dbReference type="EMBL" id="MBM7814505.1"/>
    </source>
</evidence>
<dbReference type="Pfam" id="PF00698">
    <property type="entry name" value="Acyl_transf_1"/>
    <property type="match status" value="1"/>
</dbReference>
<dbReference type="RefSeq" id="WP_204845110.1">
    <property type="nucleotide sequence ID" value="NZ_JAFBCL010000001.1"/>
</dbReference>
<proteinExistence type="predicted"/>
<dbReference type="Pfam" id="PF02801">
    <property type="entry name" value="Ketoacyl-synt_C"/>
    <property type="match status" value="1"/>
</dbReference>
<dbReference type="InterPro" id="IPR014043">
    <property type="entry name" value="Acyl_transferase_dom"/>
</dbReference>
<protein>
    <submittedName>
        <fullName evidence="6">Acyl transferase domain-containing protein</fullName>
    </submittedName>
</protein>
<dbReference type="Pfam" id="PF08659">
    <property type="entry name" value="KR"/>
    <property type="match status" value="1"/>
</dbReference>
<dbReference type="Pfam" id="PF00109">
    <property type="entry name" value="ketoacyl-synt"/>
    <property type="match status" value="1"/>
</dbReference>
<dbReference type="InterPro" id="IPR014031">
    <property type="entry name" value="Ketoacyl_synth_C"/>
</dbReference>
<dbReference type="InterPro" id="IPR016035">
    <property type="entry name" value="Acyl_Trfase/lysoPLipase"/>
</dbReference>
<dbReference type="InterPro" id="IPR057326">
    <property type="entry name" value="KR_dom"/>
</dbReference>
<dbReference type="InterPro" id="IPR009081">
    <property type="entry name" value="PP-bd_ACP"/>
</dbReference>
<dbReference type="InterPro" id="IPR036736">
    <property type="entry name" value="ACP-like_sf"/>
</dbReference>
<dbReference type="Gene3D" id="3.40.47.10">
    <property type="match status" value="1"/>
</dbReference>
<organism evidence="6 7">
    <name type="scientific">Saccharothrix algeriensis</name>
    <dbReference type="NCBI Taxonomy" id="173560"/>
    <lineage>
        <taxon>Bacteria</taxon>
        <taxon>Bacillati</taxon>
        <taxon>Actinomycetota</taxon>
        <taxon>Actinomycetes</taxon>
        <taxon>Pseudonocardiales</taxon>
        <taxon>Pseudonocardiaceae</taxon>
        <taxon>Saccharothrix</taxon>
    </lineage>
</organism>
<dbReference type="CDD" id="cd00833">
    <property type="entry name" value="PKS"/>
    <property type="match status" value="1"/>
</dbReference>
<dbReference type="InterPro" id="IPR036291">
    <property type="entry name" value="NAD(P)-bd_dom_sf"/>
</dbReference>
<dbReference type="InterPro" id="IPR014030">
    <property type="entry name" value="Ketoacyl_synth_N"/>
</dbReference>
<dbReference type="InterPro" id="IPR016039">
    <property type="entry name" value="Thiolase-like"/>
</dbReference>
<dbReference type="Gene3D" id="1.10.1200.10">
    <property type="entry name" value="ACP-like"/>
    <property type="match status" value="1"/>
</dbReference>
<dbReference type="SUPFAM" id="SSF51735">
    <property type="entry name" value="NAD(P)-binding Rossmann-fold domains"/>
    <property type="match status" value="2"/>
</dbReference>
<dbReference type="Gene3D" id="3.30.70.3290">
    <property type="match status" value="1"/>
</dbReference>
<keyword evidence="7" id="KW-1185">Reference proteome</keyword>
<dbReference type="PANTHER" id="PTHR43775:SF37">
    <property type="entry name" value="SI:DKEY-61P9.11"/>
    <property type="match status" value="1"/>
</dbReference>
<sequence>MHEPTGELPGDEREDDGLDVAVIGMAGRFPGAGSVSQLWANLLAGTCAMTTFTDEELAARGVDPARSAEPGFVPVGYPMADSDGFDAAFFGISPREAELMDPQHRVLLECAWSAMESAGHAPGAYPGLVGVYAGAGHNTYLLENLATRPGAAELVADKQTVVGNRSDFLSGRVSYKLGLEGPSINVQSACSTSLVAVVEACQALLAFQCDMALAGGVAVDRGRLRGYRHQPGGILSPDGLTRTFDARAGGTVGGDGVGVVVLKRLRDAEADGDHVHAVIKGTAVNNDGSRRAGFTAPAAATQAAVIAAALAAAEVDPGAIGYVELHGTATPLGDPIEFAALSSAFAGVEPGRCLLGSVKTNIGHLDSAAGVAGLIKAVLAVEHGVVPASLHFTEPNPRIALAGSPFAMATETRPWPVPGPRRAGVSSFGLGGTNAHVVLEQARPRRPRRDAGREELLVLSAKTPAALDALTDDLHAHLRAHPDLPLADVAATLRVGRRALPHRRVLVAADRGAAIDALAARDDGRLLTGHAGEADDRPVAFVFTGFGSQFPGMARSPHADEPVFRAAFDECADLLAPLLDQDIRPLVLTPPAAAPSTPLGGPARGDHPLDRPLLGYPATFAVAYALAALWRSWGVRPEVMIGHSLGETVAACLAGVFTLPDALRLVVARARLIEAGGEGAMVAVALAEDAVAEHLGDEVSLAAVNGPGTCVLSGTVAGVERVVARLAADGVQHRVLASRHAFHSPMMDPVVEPYERLVAEVGPKPPTTRFISNVTGTWITDEQATDPGYWARHLRCPVRFADGVAALWSVPGVVVVEIGPAPTLTSAVLQHPAAAATDRVVVPSLAGAAPGRTDRAALLHAAGRLWLAGKRAPFDSGPVRRVPLPTYPFERKRFWLEPGAAPAAGPAAHHRTAGGWLHGPSWTRLAPAPPADRARLAGSRWLVFADGAGIGHDVAAALRGLGAEVGTVVPAGAGDHVLAPGDERAAAALAGELRAAGALPDRVVHCWSTGDPNDVDAEVARGFGALLHWAKAVHPELMTAPRRWDVVTTGACAVLGDEPLSPPRAAVRGLARVLGQEYPSLTCVHHDLPAGGAAGHVLGALLDGLDHDGDERTVALRGRSRWAPAFVAEEPPAATEPVVVPGGVYLITGGLGRIGLVIARALAERERVRLVLVGRSGLRPDGPPEVAEAVRELRELGAEVLVPAVDVADADAVRRLKAEVLDRFGRVDGLFHCAGTTGRDAHRAVDRTGAAEVAWHFDPKVRGPHVLREALADQDLKVAVLCSSVAALLGGLGFAAYAAANAALDAFAHAHHRPGQPWMSVNWEAWLFTDEERAAHGAGSAVGELALTAAEGRAVVDRLLAIAPRPQLAVSTGDLAARERLWAAPAAASPAPARHDRPALHNPYVEPSGPVERRIADIWQDVLGVAEVGAHDNFFDLGGSSLLGLKVVHRLRGELGAAVPLTVVYEGPTVRTLAAVVAGLGDGR</sequence>
<dbReference type="SMART" id="SM00825">
    <property type="entry name" value="PKS_KS"/>
    <property type="match status" value="1"/>
</dbReference>
<dbReference type="EMBL" id="JAFBCL010000001">
    <property type="protein sequence ID" value="MBM7814505.1"/>
    <property type="molecule type" value="Genomic_DNA"/>
</dbReference>
<evidence type="ECO:0000313" key="7">
    <source>
        <dbReference type="Proteomes" id="UP001195724"/>
    </source>
</evidence>
<feature type="domain" description="Carrier" evidence="4">
    <location>
        <begin position="1406"/>
        <end position="1481"/>
    </location>
</feature>
<dbReference type="InterPro" id="IPR001227">
    <property type="entry name" value="Ac_transferase_dom_sf"/>
</dbReference>
<evidence type="ECO:0000259" key="4">
    <source>
        <dbReference type="PROSITE" id="PS50075"/>
    </source>
</evidence>
<dbReference type="InterPro" id="IPR016036">
    <property type="entry name" value="Malonyl_transacylase_ACP-bd"/>
</dbReference>
<dbReference type="SUPFAM" id="SSF47336">
    <property type="entry name" value="ACP-like"/>
    <property type="match status" value="1"/>
</dbReference>
<reference evidence="6 7" key="1">
    <citation type="submission" date="2021-01" db="EMBL/GenBank/DDBJ databases">
        <title>Sequencing the genomes of 1000 actinobacteria strains.</title>
        <authorList>
            <person name="Klenk H.-P."/>
        </authorList>
    </citation>
    <scope>NUCLEOTIDE SEQUENCE [LARGE SCALE GENOMIC DNA]</scope>
    <source>
        <strain evidence="6 7">DSM 44581</strain>
    </source>
</reference>